<dbReference type="InterPro" id="IPR004607">
    <property type="entry name" value="GART"/>
</dbReference>
<evidence type="ECO:0000256" key="3">
    <source>
        <dbReference type="ARBA" id="ARBA00022679"/>
    </source>
</evidence>
<dbReference type="Gene3D" id="3.40.50.170">
    <property type="entry name" value="Formyl transferase, N-terminal domain"/>
    <property type="match status" value="1"/>
</dbReference>
<dbReference type="Proteomes" id="UP000326396">
    <property type="component" value="Linkage Group LG9"/>
</dbReference>
<sequence length="447" mass="49524">MCDVMKRLFYSIGVYPTVIELEDDEIADLSAFHCRDGLRDAVTPSIARLTKKIERAFLAWLLLDYSAISTCSVFMTRHLLRYISFYEPFIFIFIADPSFPNAFYHRNVRVINIGFLAAMDSLLSVGSNPVFSLIKIRKHATPLLFSTCNSLQFSSQFKSQSLKARDFNDLLPLVGLKKRLSKCVRNDGGLATSFDEGRSLENGARTKNLAVFVSGGGSNFRALRQATLKGDVNGSFVVLVTNKHDCGGAHYARENGIPVLIYPSTKGEPKGLSSNDLVDALRSELIVICILGFSLVLTVLIASVMLCSKYKIDFILLAGYLKVIPSELIQAYPNSILNIHPSLLPAFGGKGYYGTKVHKAVIASGARRYSGPTVHFVDENYDTGRILAQRIVPVLANDTVEELAARVLRQEHKMYAEVVAAVCEERVIWREDGVPIIQSKANPNHYS</sequence>
<dbReference type="Pfam" id="PF00551">
    <property type="entry name" value="Formyl_trans_N"/>
    <property type="match status" value="2"/>
</dbReference>
<dbReference type="EMBL" id="SZYD01000019">
    <property type="protein sequence ID" value="KAD2394408.1"/>
    <property type="molecule type" value="Genomic_DNA"/>
</dbReference>
<reference evidence="11 12" key="1">
    <citation type="submission" date="2019-05" db="EMBL/GenBank/DDBJ databases">
        <title>Mikania micrantha, genome provides insights into the molecular mechanism of rapid growth.</title>
        <authorList>
            <person name="Liu B."/>
        </authorList>
    </citation>
    <scope>NUCLEOTIDE SEQUENCE [LARGE SCALE GENOMIC DNA]</scope>
    <source>
        <strain evidence="11">NLD-2019</strain>
        <tissue evidence="11">Leaf</tissue>
    </source>
</reference>
<keyword evidence="9" id="KW-0472">Membrane</keyword>
<dbReference type="EC" id="2.1.2.2" evidence="2"/>
<evidence type="ECO:0000256" key="1">
    <source>
        <dbReference type="ARBA" id="ARBA00005054"/>
    </source>
</evidence>
<evidence type="ECO:0000256" key="2">
    <source>
        <dbReference type="ARBA" id="ARBA00012254"/>
    </source>
</evidence>
<keyword evidence="3" id="KW-0808">Transferase</keyword>
<dbReference type="HAMAP" id="MF_01930">
    <property type="entry name" value="PurN"/>
    <property type="match status" value="1"/>
</dbReference>
<dbReference type="CDD" id="cd08645">
    <property type="entry name" value="FMT_core_GART"/>
    <property type="match status" value="1"/>
</dbReference>
<organism evidence="11 12">
    <name type="scientific">Mikania micrantha</name>
    <name type="common">bitter vine</name>
    <dbReference type="NCBI Taxonomy" id="192012"/>
    <lineage>
        <taxon>Eukaryota</taxon>
        <taxon>Viridiplantae</taxon>
        <taxon>Streptophyta</taxon>
        <taxon>Embryophyta</taxon>
        <taxon>Tracheophyta</taxon>
        <taxon>Spermatophyta</taxon>
        <taxon>Magnoliopsida</taxon>
        <taxon>eudicotyledons</taxon>
        <taxon>Gunneridae</taxon>
        <taxon>Pentapetalae</taxon>
        <taxon>asterids</taxon>
        <taxon>campanulids</taxon>
        <taxon>Asterales</taxon>
        <taxon>Asteraceae</taxon>
        <taxon>Asteroideae</taxon>
        <taxon>Heliantheae alliance</taxon>
        <taxon>Eupatorieae</taxon>
        <taxon>Mikania</taxon>
    </lineage>
</organism>
<evidence type="ECO:0000313" key="12">
    <source>
        <dbReference type="Proteomes" id="UP000326396"/>
    </source>
</evidence>
<dbReference type="PANTHER" id="PTHR43369:SF2">
    <property type="entry name" value="PHOSPHORIBOSYLGLYCINAMIDE FORMYLTRANSFERASE"/>
    <property type="match status" value="1"/>
</dbReference>
<comment type="caution">
    <text evidence="11">The sequence shown here is derived from an EMBL/GenBank/DDBJ whole genome shotgun (WGS) entry which is preliminary data.</text>
</comment>
<evidence type="ECO:0000256" key="8">
    <source>
        <dbReference type="ARBA" id="ARBA00047664"/>
    </source>
</evidence>
<keyword evidence="12" id="KW-1185">Reference proteome</keyword>
<feature type="domain" description="Formyl transferase N-terminal" evidence="10">
    <location>
        <begin position="307"/>
        <end position="419"/>
    </location>
</feature>
<dbReference type="PROSITE" id="PS00373">
    <property type="entry name" value="GART"/>
    <property type="match status" value="1"/>
</dbReference>
<accession>A0A5N6LSJ8</accession>
<gene>
    <name evidence="11" type="ORF">E3N88_41385</name>
</gene>
<evidence type="ECO:0000259" key="10">
    <source>
        <dbReference type="Pfam" id="PF00551"/>
    </source>
</evidence>
<dbReference type="GO" id="GO:0009507">
    <property type="term" value="C:chloroplast"/>
    <property type="evidence" value="ECO:0007669"/>
    <property type="project" value="TreeGrafter"/>
</dbReference>
<protein>
    <recommendedName>
        <fullName evidence="2">phosphoribosylglycinamide formyltransferase 1</fullName>
        <ecNumber evidence="2">2.1.2.2</ecNumber>
    </recommendedName>
    <alternativeName>
        <fullName evidence="7">5'-phosphoribosylglycinamide transformylase</fullName>
    </alternativeName>
    <alternativeName>
        <fullName evidence="6">GAR transformylase</fullName>
    </alternativeName>
</protein>
<keyword evidence="9" id="KW-0812">Transmembrane</keyword>
<dbReference type="GO" id="GO:0004644">
    <property type="term" value="F:phosphoribosylglycinamide formyltransferase activity"/>
    <property type="evidence" value="ECO:0007669"/>
    <property type="project" value="UniProtKB-EC"/>
</dbReference>
<name>A0A5N6LSJ8_9ASTR</name>
<dbReference type="InterPro" id="IPR001555">
    <property type="entry name" value="GART_AS"/>
</dbReference>
<keyword evidence="9" id="KW-1133">Transmembrane helix</keyword>
<evidence type="ECO:0000313" key="11">
    <source>
        <dbReference type="EMBL" id="KAD2394408.1"/>
    </source>
</evidence>
<dbReference type="GO" id="GO:0006189">
    <property type="term" value="P:'de novo' IMP biosynthetic process"/>
    <property type="evidence" value="ECO:0007669"/>
    <property type="project" value="UniProtKB-UniPathway"/>
</dbReference>
<comment type="pathway">
    <text evidence="1">Purine metabolism; IMP biosynthesis via de novo pathway; N(2)-formyl-N(1)-(5-phospho-D-ribosyl)glycinamide from N(1)-(5-phospho-D-ribosyl)glycinamide (10-formyl THF route): step 1/1.</text>
</comment>
<feature type="transmembrane region" description="Helical" evidence="9">
    <location>
        <begin position="285"/>
        <end position="307"/>
    </location>
</feature>
<keyword evidence="4" id="KW-0658">Purine biosynthesis</keyword>
<comment type="similarity">
    <text evidence="5">Belongs to the GART family.</text>
</comment>
<feature type="domain" description="Formyl transferase N-terminal" evidence="10">
    <location>
        <begin position="207"/>
        <end position="299"/>
    </location>
</feature>
<dbReference type="AlphaFoldDB" id="A0A5N6LSJ8"/>
<dbReference type="PANTHER" id="PTHR43369">
    <property type="entry name" value="PHOSPHORIBOSYLGLYCINAMIDE FORMYLTRANSFERASE"/>
    <property type="match status" value="1"/>
</dbReference>
<evidence type="ECO:0000256" key="9">
    <source>
        <dbReference type="SAM" id="Phobius"/>
    </source>
</evidence>
<proteinExistence type="inferred from homology"/>
<comment type="catalytic activity">
    <reaction evidence="8">
        <text>N(1)-(5-phospho-beta-D-ribosyl)glycinamide + (6R)-10-formyltetrahydrofolate = N(2)-formyl-N(1)-(5-phospho-beta-D-ribosyl)glycinamide + (6S)-5,6,7,8-tetrahydrofolate + H(+)</text>
        <dbReference type="Rhea" id="RHEA:15053"/>
        <dbReference type="ChEBI" id="CHEBI:15378"/>
        <dbReference type="ChEBI" id="CHEBI:57453"/>
        <dbReference type="ChEBI" id="CHEBI:143788"/>
        <dbReference type="ChEBI" id="CHEBI:147286"/>
        <dbReference type="ChEBI" id="CHEBI:195366"/>
        <dbReference type="EC" id="2.1.2.2"/>
    </reaction>
</comment>
<evidence type="ECO:0000256" key="4">
    <source>
        <dbReference type="ARBA" id="ARBA00022755"/>
    </source>
</evidence>
<dbReference type="InterPro" id="IPR036477">
    <property type="entry name" value="Formyl_transf_N_sf"/>
</dbReference>
<evidence type="ECO:0000256" key="7">
    <source>
        <dbReference type="ARBA" id="ARBA00041682"/>
    </source>
</evidence>
<dbReference type="InterPro" id="IPR002376">
    <property type="entry name" value="Formyl_transf_N"/>
</dbReference>
<dbReference type="SUPFAM" id="SSF53328">
    <property type="entry name" value="Formyltransferase"/>
    <property type="match status" value="1"/>
</dbReference>
<evidence type="ECO:0000256" key="5">
    <source>
        <dbReference type="ARBA" id="ARBA00038440"/>
    </source>
</evidence>
<evidence type="ECO:0000256" key="6">
    <source>
        <dbReference type="ARBA" id="ARBA00041324"/>
    </source>
</evidence>
<dbReference type="UniPathway" id="UPA00074">
    <property type="reaction ID" value="UER00126"/>
</dbReference>
<dbReference type="OrthoDB" id="2018833at2759"/>